<reference evidence="1" key="1">
    <citation type="journal article" date="2013" name="Nat. Commun.">
        <title>Whole-genome sequencing of Oryza brachyantha reveals mechanisms underlying Oryza genome evolution.</title>
        <authorList>
            <person name="Chen J."/>
            <person name="Huang Q."/>
            <person name="Gao D."/>
            <person name="Wang J."/>
            <person name="Lang Y."/>
            <person name="Liu T."/>
            <person name="Li B."/>
            <person name="Bai Z."/>
            <person name="Luis Goicoechea J."/>
            <person name="Liang C."/>
            <person name="Chen C."/>
            <person name="Zhang W."/>
            <person name="Sun S."/>
            <person name="Liao Y."/>
            <person name="Zhang X."/>
            <person name="Yang L."/>
            <person name="Song C."/>
            <person name="Wang M."/>
            <person name="Shi J."/>
            <person name="Liu G."/>
            <person name="Liu J."/>
            <person name="Zhou H."/>
            <person name="Zhou W."/>
            <person name="Yu Q."/>
            <person name="An N."/>
            <person name="Chen Y."/>
            <person name="Cai Q."/>
            <person name="Wang B."/>
            <person name="Liu B."/>
            <person name="Min J."/>
            <person name="Huang Y."/>
            <person name="Wu H."/>
            <person name="Li Z."/>
            <person name="Zhang Y."/>
            <person name="Yin Y."/>
            <person name="Song W."/>
            <person name="Jiang J."/>
            <person name="Jackson S.A."/>
            <person name="Wing R.A."/>
            <person name="Wang J."/>
            <person name="Chen M."/>
        </authorList>
    </citation>
    <scope>NUCLEOTIDE SEQUENCE [LARGE SCALE GENOMIC DNA]</scope>
    <source>
        <strain evidence="1">cv. IRGC 101232</strain>
    </source>
</reference>
<dbReference type="EnsemblPlants" id="OB08G15420.1">
    <property type="protein sequence ID" value="OB08G15420.1"/>
    <property type="gene ID" value="OB08G15420"/>
</dbReference>
<dbReference type="Gramene" id="OB08G15420.1">
    <property type="protein sequence ID" value="OB08G15420.1"/>
    <property type="gene ID" value="OB08G15420"/>
</dbReference>
<sequence length="311" mass="35430">MEAVFILRIDYRRQFTDLTLLGFLLDRRIESELSNRLNWRGLICACMVSGGLNWGANNVMLLARLAAFSLCRRSGNGHADPAEEFSILLKNPTHQVRPRMHRKAWCSLDAPISFGLMPLLHRAFIRMEEIEIRVIERWGDAHCEVAPVDEALRDSEPRWQGKSSPTVEKLNPGLWELACGILHPCPETKPWVFGAEFSALLLTTAKLRYCFTGNLNLDMGNASTHGNLPDIMTGALGSWRSSNCSSPIWLNKSLLRTENMNFCEETALRDFLMLLFKISHEMFLYFDVTSPYFDAYANYTAVLKIGFLRYA</sequence>
<protein>
    <submittedName>
        <fullName evidence="1">Uncharacterized protein</fullName>
    </submittedName>
</protein>
<dbReference type="HOGENOM" id="CLU_895381_0_0_1"/>
<proteinExistence type="predicted"/>
<evidence type="ECO:0000313" key="1">
    <source>
        <dbReference type="EnsemblPlants" id="OB08G15420.1"/>
    </source>
</evidence>
<name>J3MR13_ORYBR</name>
<dbReference type="Proteomes" id="UP000006038">
    <property type="component" value="Chromosome 8"/>
</dbReference>
<evidence type="ECO:0000313" key="2">
    <source>
        <dbReference type="Proteomes" id="UP000006038"/>
    </source>
</evidence>
<keyword evidence="2" id="KW-1185">Reference proteome</keyword>
<accession>J3MR13</accession>
<dbReference type="AlphaFoldDB" id="J3MR13"/>
<organism evidence="1">
    <name type="scientific">Oryza brachyantha</name>
    <name type="common">malo sina</name>
    <dbReference type="NCBI Taxonomy" id="4533"/>
    <lineage>
        <taxon>Eukaryota</taxon>
        <taxon>Viridiplantae</taxon>
        <taxon>Streptophyta</taxon>
        <taxon>Embryophyta</taxon>
        <taxon>Tracheophyta</taxon>
        <taxon>Spermatophyta</taxon>
        <taxon>Magnoliopsida</taxon>
        <taxon>Liliopsida</taxon>
        <taxon>Poales</taxon>
        <taxon>Poaceae</taxon>
        <taxon>BOP clade</taxon>
        <taxon>Oryzoideae</taxon>
        <taxon>Oryzeae</taxon>
        <taxon>Oryzinae</taxon>
        <taxon>Oryza</taxon>
    </lineage>
</organism>
<reference evidence="1" key="2">
    <citation type="submission" date="2013-04" db="UniProtKB">
        <authorList>
            <consortium name="EnsemblPlants"/>
        </authorList>
    </citation>
    <scope>IDENTIFICATION</scope>
</reference>